<dbReference type="AlphaFoldDB" id="A0A6M4GPW7"/>
<evidence type="ECO:0000256" key="6">
    <source>
        <dbReference type="ARBA" id="ARBA00023284"/>
    </source>
</evidence>
<dbReference type="InterPro" id="IPR051470">
    <property type="entry name" value="Thiol:disulfide_interchange"/>
</dbReference>
<name>A0A6M4GPW7_9PROT</name>
<dbReference type="EMBL" id="CP053069">
    <property type="protein sequence ID" value="QJR09369.1"/>
    <property type="molecule type" value="Genomic_DNA"/>
</dbReference>
<evidence type="ECO:0000256" key="4">
    <source>
        <dbReference type="ARBA" id="ARBA00022764"/>
    </source>
</evidence>
<comment type="subcellular location">
    <subcellularLocation>
        <location evidence="1 7">Periplasm</location>
    </subcellularLocation>
</comment>
<dbReference type="Gene3D" id="3.40.30.10">
    <property type="entry name" value="Glutaredoxin"/>
    <property type="match status" value="1"/>
</dbReference>
<feature type="signal peptide" evidence="7">
    <location>
        <begin position="1"/>
        <end position="22"/>
    </location>
</feature>
<dbReference type="InterPro" id="IPR033954">
    <property type="entry name" value="DiS-bond_Isoase_DsbC/G"/>
</dbReference>
<keyword evidence="6 7" id="KW-0676">Redox-active center</keyword>
<comment type="similarity">
    <text evidence="2 7">Belongs to the thioredoxin family. DsbC subfamily.</text>
</comment>
<dbReference type="CDD" id="cd03020">
    <property type="entry name" value="DsbA_DsbC_DsbG"/>
    <property type="match status" value="1"/>
</dbReference>
<dbReference type="Proteomes" id="UP000501534">
    <property type="component" value="Chromosome"/>
</dbReference>
<dbReference type="InterPro" id="IPR012336">
    <property type="entry name" value="Thioredoxin-like_fold"/>
</dbReference>
<dbReference type="InterPro" id="IPR018950">
    <property type="entry name" value="DiS-bond_isomerase_DsbC/G_N"/>
</dbReference>
<keyword evidence="5" id="KW-1015">Disulfide bond</keyword>
<evidence type="ECO:0000313" key="10">
    <source>
        <dbReference type="EMBL" id="QJR09369.1"/>
    </source>
</evidence>
<gene>
    <name evidence="10" type="primary">dsbC</name>
    <name evidence="10" type="ORF">DSM104443_00409</name>
</gene>
<evidence type="ECO:0000256" key="2">
    <source>
        <dbReference type="ARBA" id="ARBA00009813"/>
    </source>
</evidence>
<dbReference type="PANTHER" id="PTHR35272:SF3">
    <property type="entry name" value="THIOL:DISULFIDE INTERCHANGE PROTEIN DSBC"/>
    <property type="match status" value="1"/>
</dbReference>
<accession>A0A6M4GPW7</accession>
<dbReference type="SUPFAM" id="SSF54423">
    <property type="entry name" value="DsbC/DsbG N-terminal domain-like"/>
    <property type="match status" value="1"/>
</dbReference>
<dbReference type="KEGG" id="uru:DSM104443_00409"/>
<feature type="chain" id="PRO_5027150746" description="Thiol:disulfide interchange protein" evidence="7">
    <location>
        <begin position="23"/>
        <end position="249"/>
    </location>
</feature>
<sequence length="249" mass="27138">MKIPHTLLAAALALGLSFSAAAQTPDSIKAELKKRFPDLPTESVKKTPYGLYEVIGGGEIFYTDEKASFLIANGQLVDAKTRENVTEARMRQLTAVRFDQLPLDAAIKIVRGNGSRKVALFEDPNCGYCKHFERELATVSDVTVYVFLFPILSPDSAEKSKAVWCSSDRAKAWLDLMLKDTTPTPAGDKCEAPLEKTLAFGREKRITGTPTMFFEDGERVPGAMPRAALEKRLADATAAVAKAAPVAKK</sequence>
<evidence type="ECO:0000256" key="1">
    <source>
        <dbReference type="ARBA" id="ARBA00004418"/>
    </source>
</evidence>
<dbReference type="GO" id="GO:0042597">
    <property type="term" value="C:periplasmic space"/>
    <property type="evidence" value="ECO:0007669"/>
    <property type="project" value="UniProtKB-SubCell"/>
</dbReference>
<evidence type="ECO:0000259" key="9">
    <source>
        <dbReference type="Pfam" id="PF13098"/>
    </source>
</evidence>
<protein>
    <recommendedName>
        <fullName evidence="7">Thiol:disulfide interchange protein</fullName>
    </recommendedName>
</protein>
<dbReference type="PROSITE" id="PS00194">
    <property type="entry name" value="THIOREDOXIN_1"/>
    <property type="match status" value="1"/>
</dbReference>
<dbReference type="InterPro" id="IPR009094">
    <property type="entry name" value="DiS-bond_isomerase_DsbC/G_N_sf"/>
</dbReference>
<proteinExistence type="inferred from homology"/>
<dbReference type="PANTHER" id="PTHR35272">
    <property type="entry name" value="THIOL:DISULFIDE INTERCHANGE PROTEIN DSBC-RELATED"/>
    <property type="match status" value="1"/>
</dbReference>
<dbReference type="Pfam" id="PF10411">
    <property type="entry name" value="DsbC_N"/>
    <property type="match status" value="1"/>
</dbReference>
<dbReference type="Gene3D" id="3.10.450.70">
    <property type="entry name" value="Disulphide bond isomerase, DsbC/G, N-terminal"/>
    <property type="match status" value="1"/>
</dbReference>
<comment type="function">
    <text evidence="7">Required for disulfide bond formation in some periplasmic proteins. Acts by transferring its disulfide bond to other proteins and is reduced in the process.</text>
</comment>
<reference evidence="10 11" key="1">
    <citation type="submission" date="2020-04" db="EMBL/GenBank/DDBJ databases">
        <title>Usitatibacter rugosus gen. nov., sp. nov. and Usitatibacter palustris sp. nov., novel members of Usitatibacteraceae fam. nov. within the order Nitrosomonadales isolated from soil.</title>
        <authorList>
            <person name="Huber K.J."/>
            <person name="Neumann-Schaal M."/>
            <person name="Geppert A."/>
            <person name="Luckner M."/>
            <person name="Wanner G."/>
            <person name="Overmann J."/>
        </authorList>
    </citation>
    <scope>NUCLEOTIDE SEQUENCE [LARGE SCALE GENOMIC DNA]</scope>
    <source>
        <strain evidence="10 11">0125_3</strain>
    </source>
</reference>
<evidence type="ECO:0000313" key="11">
    <source>
        <dbReference type="Proteomes" id="UP000501534"/>
    </source>
</evidence>
<dbReference type="Pfam" id="PF13098">
    <property type="entry name" value="Thioredoxin_2"/>
    <property type="match status" value="1"/>
</dbReference>
<feature type="domain" description="Disulphide bond isomerase DsbC/G N-terminal" evidence="8">
    <location>
        <begin position="20"/>
        <end position="87"/>
    </location>
</feature>
<dbReference type="RefSeq" id="WP_171089060.1">
    <property type="nucleotide sequence ID" value="NZ_CP053069.1"/>
</dbReference>
<organism evidence="10 11">
    <name type="scientific">Usitatibacter rugosus</name>
    <dbReference type="NCBI Taxonomy" id="2732067"/>
    <lineage>
        <taxon>Bacteria</taxon>
        <taxon>Pseudomonadati</taxon>
        <taxon>Pseudomonadota</taxon>
        <taxon>Betaproteobacteria</taxon>
        <taxon>Nitrosomonadales</taxon>
        <taxon>Usitatibacteraceae</taxon>
        <taxon>Usitatibacter</taxon>
    </lineage>
</organism>
<evidence type="ECO:0000256" key="5">
    <source>
        <dbReference type="ARBA" id="ARBA00023157"/>
    </source>
</evidence>
<keyword evidence="4 7" id="KW-0574">Periplasm</keyword>
<feature type="domain" description="Thioredoxin-like fold" evidence="9">
    <location>
        <begin position="111"/>
        <end position="233"/>
    </location>
</feature>
<evidence type="ECO:0000256" key="3">
    <source>
        <dbReference type="ARBA" id="ARBA00022729"/>
    </source>
</evidence>
<evidence type="ECO:0000259" key="8">
    <source>
        <dbReference type="Pfam" id="PF10411"/>
    </source>
</evidence>
<keyword evidence="3 7" id="KW-0732">Signal</keyword>
<keyword evidence="11" id="KW-1185">Reference proteome</keyword>
<evidence type="ECO:0000256" key="7">
    <source>
        <dbReference type="RuleBase" id="RU364038"/>
    </source>
</evidence>
<dbReference type="InterPro" id="IPR036249">
    <property type="entry name" value="Thioredoxin-like_sf"/>
</dbReference>
<dbReference type="InterPro" id="IPR017937">
    <property type="entry name" value="Thioredoxin_CS"/>
</dbReference>
<dbReference type="SUPFAM" id="SSF52833">
    <property type="entry name" value="Thioredoxin-like"/>
    <property type="match status" value="1"/>
</dbReference>